<accession>A0ABR4NB26</accession>
<evidence type="ECO:0000256" key="3">
    <source>
        <dbReference type="ARBA" id="ARBA00023134"/>
    </source>
</evidence>
<organism evidence="5 6">
    <name type="scientific">Polyrhizophydium stewartii</name>
    <dbReference type="NCBI Taxonomy" id="2732419"/>
    <lineage>
        <taxon>Eukaryota</taxon>
        <taxon>Fungi</taxon>
        <taxon>Fungi incertae sedis</taxon>
        <taxon>Chytridiomycota</taxon>
        <taxon>Chytridiomycota incertae sedis</taxon>
        <taxon>Chytridiomycetes</taxon>
        <taxon>Rhizophydiales</taxon>
        <taxon>Rhizophydiales incertae sedis</taxon>
        <taxon>Polyrhizophydium</taxon>
    </lineage>
</organism>
<protein>
    <submittedName>
        <fullName evidence="5">Uncharacterized protein</fullName>
    </submittedName>
</protein>
<keyword evidence="2" id="KW-0547">Nucleotide-binding</keyword>
<reference evidence="5 6" key="1">
    <citation type="submission" date="2023-09" db="EMBL/GenBank/DDBJ databases">
        <title>Pangenome analysis of Batrachochytrium dendrobatidis and related Chytrids.</title>
        <authorList>
            <person name="Yacoub M.N."/>
            <person name="Stajich J.E."/>
            <person name="James T.Y."/>
        </authorList>
    </citation>
    <scope>NUCLEOTIDE SEQUENCE [LARGE SCALE GENOMIC DNA]</scope>
    <source>
        <strain evidence="5 6">JEL0888</strain>
    </source>
</reference>
<keyword evidence="6" id="KW-1185">Reference proteome</keyword>
<dbReference type="InterPro" id="IPR011025">
    <property type="entry name" value="GproteinA_insert"/>
</dbReference>
<dbReference type="PRINTS" id="PR00318">
    <property type="entry name" value="GPROTEINA"/>
</dbReference>
<gene>
    <name evidence="5" type="ORF">HK105_203783</name>
</gene>
<dbReference type="InterPro" id="IPR001019">
    <property type="entry name" value="Gprotein_alpha_su"/>
</dbReference>
<dbReference type="EMBL" id="JADGIZ020000015">
    <property type="protein sequence ID" value="KAL2916669.1"/>
    <property type="molecule type" value="Genomic_DNA"/>
</dbReference>
<evidence type="ECO:0000313" key="5">
    <source>
        <dbReference type="EMBL" id="KAL2916669.1"/>
    </source>
</evidence>
<name>A0ABR4NB26_9FUNG</name>
<evidence type="ECO:0000256" key="2">
    <source>
        <dbReference type="ARBA" id="ARBA00022741"/>
    </source>
</evidence>
<dbReference type="InterPro" id="IPR027417">
    <property type="entry name" value="P-loop_NTPase"/>
</dbReference>
<keyword evidence="1" id="KW-0479">Metal-binding</keyword>
<evidence type="ECO:0000256" key="1">
    <source>
        <dbReference type="ARBA" id="ARBA00022723"/>
    </source>
</evidence>
<dbReference type="Proteomes" id="UP001527925">
    <property type="component" value="Unassembled WGS sequence"/>
</dbReference>
<keyword evidence="3" id="KW-0342">GTP-binding</keyword>
<keyword evidence="4" id="KW-0807">Transducer</keyword>
<proteinExistence type="predicted"/>
<dbReference type="Gene3D" id="3.40.50.300">
    <property type="entry name" value="P-loop containing nucleotide triphosphate hydrolases"/>
    <property type="match status" value="1"/>
</dbReference>
<dbReference type="PANTHER" id="PTHR10218">
    <property type="entry name" value="GTP-BINDING PROTEIN ALPHA SUBUNIT"/>
    <property type="match status" value="1"/>
</dbReference>
<sequence>MSSADEKRTSREIDAQIAKDREQMVARMSKEPKVLLLGSGDSGKTTFMKQLKIIHGNGYSSEERAAFLRAAHENILDSAHGLILAAAEMGISPAKSGVEDAMENIKEFFQSRSKEMTPKLIGAIETIWADENIRSILPLPPDSKVFIQDTAAYFLSKVRAIGQSDHVLTDEDILNIRLPTTQITETVFVIEQYHFHIYDVAGQQKHRKHWIPFFDSVNQILFFISLASYDQFLVEDPTINRMHDALGLFGEICNHPLLKHIPITLFMNKMDLFETKLQTSQIKRFFPDFNKENNLKYGARYFEKKFRAQYDTAEVEPENAKLIYCHLTCCTDTKAMGVIISNVLQSMLVKSLRTGGLM</sequence>
<comment type="caution">
    <text evidence="5">The sequence shown here is derived from an EMBL/GenBank/DDBJ whole genome shotgun (WGS) entry which is preliminary data.</text>
</comment>
<dbReference type="SMART" id="SM00275">
    <property type="entry name" value="G_alpha"/>
    <property type="match status" value="1"/>
</dbReference>
<dbReference type="Pfam" id="PF00503">
    <property type="entry name" value="G-alpha"/>
    <property type="match status" value="1"/>
</dbReference>
<dbReference type="SUPFAM" id="SSF52540">
    <property type="entry name" value="P-loop containing nucleoside triphosphate hydrolases"/>
    <property type="match status" value="1"/>
</dbReference>
<evidence type="ECO:0000256" key="4">
    <source>
        <dbReference type="ARBA" id="ARBA00023224"/>
    </source>
</evidence>
<dbReference type="SUPFAM" id="SSF47895">
    <property type="entry name" value="Transducin (alpha subunit), insertion domain"/>
    <property type="match status" value="1"/>
</dbReference>
<dbReference type="CDD" id="cd00066">
    <property type="entry name" value="G-alpha"/>
    <property type="match status" value="1"/>
</dbReference>
<evidence type="ECO:0000313" key="6">
    <source>
        <dbReference type="Proteomes" id="UP001527925"/>
    </source>
</evidence>
<dbReference type="PANTHER" id="PTHR10218:SF302">
    <property type="entry name" value="GUANINE NUCLEOTIDE-BINDING PROTEIN ALPHA-5 SUBUNIT"/>
    <property type="match status" value="1"/>
</dbReference>
<dbReference type="Gene3D" id="1.10.400.10">
    <property type="entry name" value="GI Alpha 1, domain 2-like"/>
    <property type="match status" value="1"/>
</dbReference>
<dbReference type="PROSITE" id="PS51882">
    <property type="entry name" value="G_ALPHA"/>
    <property type="match status" value="1"/>
</dbReference>